<feature type="transmembrane region" description="Helical" evidence="10">
    <location>
        <begin position="167"/>
        <end position="189"/>
    </location>
</feature>
<comment type="similarity">
    <text evidence="10">Belongs to the ELO family.</text>
</comment>
<dbReference type="RefSeq" id="XP_015185263.1">
    <property type="nucleotide sequence ID" value="XM_015329777.1"/>
</dbReference>
<dbReference type="GeneID" id="107071080"/>
<organism evidence="11 14">
    <name type="scientific">Polistes dominula</name>
    <name type="common">European paper wasp</name>
    <name type="synonym">Vespa dominula</name>
    <dbReference type="NCBI Taxonomy" id="743375"/>
    <lineage>
        <taxon>Eukaryota</taxon>
        <taxon>Metazoa</taxon>
        <taxon>Ecdysozoa</taxon>
        <taxon>Arthropoda</taxon>
        <taxon>Hexapoda</taxon>
        <taxon>Insecta</taxon>
        <taxon>Pterygota</taxon>
        <taxon>Neoptera</taxon>
        <taxon>Endopterygota</taxon>
        <taxon>Hymenoptera</taxon>
        <taxon>Apocrita</taxon>
        <taxon>Aculeata</taxon>
        <taxon>Vespoidea</taxon>
        <taxon>Vespidae</taxon>
        <taxon>Polistinae</taxon>
        <taxon>Polistini</taxon>
        <taxon>Polistes</taxon>
    </lineage>
</organism>
<dbReference type="RefSeq" id="XP_015185261.1">
    <property type="nucleotide sequence ID" value="XM_015329775.1"/>
</dbReference>
<evidence type="ECO:0000313" key="14">
    <source>
        <dbReference type="RefSeq" id="XP_015185263.1"/>
    </source>
</evidence>
<feature type="transmembrane region" description="Helical" evidence="10">
    <location>
        <begin position="23"/>
        <end position="42"/>
    </location>
</feature>
<accession>A0ABM1IYH6</accession>
<comment type="catalytic activity">
    <reaction evidence="10">
        <text>a very-long-chain acyl-CoA + malonyl-CoA + H(+) = a very-long-chain 3-oxoacyl-CoA + CO2 + CoA</text>
        <dbReference type="Rhea" id="RHEA:32727"/>
        <dbReference type="ChEBI" id="CHEBI:15378"/>
        <dbReference type="ChEBI" id="CHEBI:16526"/>
        <dbReference type="ChEBI" id="CHEBI:57287"/>
        <dbReference type="ChEBI" id="CHEBI:57384"/>
        <dbReference type="ChEBI" id="CHEBI:90725"/>
        <dbReference type="ChEBI" id="CHEBI:90736"/>
        <dbReference type="EC" id="2.3.1.199"/>
    </reaction>
</comment>
<dbReference type="PROSITE" id="PS01188">
    <property type="entry name" value="ELO"/>
    <property type="match status" value="1"/>
</dbReference>
<keyword evidence="5 10" id="KW-0276">Fatty acid metabolism</keyword>
<evidence type="ECO:0000256" key="7">
    <source>
        <dbReference type="ARBA" id="ARBA00023098"/>
    </source>
</evidence>
<reference evidence="12 13" key="1">
    <citation type="submission" date="2025-05" db="UniProtKB">
        <authorList>
            <consortium name="RefSeq"/>
        </authorList>
    </citation>
    <scope>IDENTIFICATION</scope>
    <source>
        <tissue evidence="12 13">Whole body</tissue>
    </source>
</reference>
<feature type="transmembrane region" description="Helical" evidence="10">
    <location>
        <begin position="233"/>
        <end position="251"/>
    </location>
</feature>
<evidence type="ECO:0000256" key="9">
    <source>
        <dbReference type="ARBA" id="ARBA00023160"/>
    </source>
</evidence>
<feature type="transmembrane region" description="Helical" evidence="10">
    <location>
        <begin position="201"/>
        <end position="221"/>
    </location>
</feature>
<dbReference type="InterPro" id="IPR002076">
    <property type="entry name" value="ELO_fam"/>
</dbReference>
<keyword evidence="6 10" id="KW-1133">Transmembrane helix</keyword>
<feature type="transmembrane region" description="Helical" evidence="10">
    <location>
        <begin position="112"/>
        <end position="131"/>
    </location>
</feature>
<evidence type="ECO:0000256" key="1">
    <source>
        <dbReference type="ARBA" id="ARBA00004141"/>
    </source>
</evidence>
<keyword evidence="4 10" id="KW-0812">Transmembrane</keyword>
<proteinExistence type="inferred from homology"/>
<keyword evidence="8 10" id="KW-0472">Membrane</keyword>
<dbReference type="PANTHER" id="PTHR11157">
    <property type="entry name" value="FATTY ACID ACYL TRANSFERASE-RELATED"/>
    <property type="match status" value="1"/>
</dbReference>
<keyword evidence="9 10" id="KW-0275">Fatty acid biosynthesis</keyword>
<dbReference type="RefSeq" id="XP_015185262.1">
    <property type="nucleotide sequence ID" value="XM_015329776.1"/>
</dbReference>
<protein>
    <recommendedName>
        <fullName evidence="10">Elongation of very long chain fatty acids protein</fullName>
        <ecNumber evidence="10">2.3.1.199</ecNumber>
    </recommendedName>
    <alternativeName>
        <fullName evidence="10">Very-long-chain 3-oxoacyl-CoA synthase</fullName>
    </alternativeName>
</protein>
<evidence type="ECO:0000256" key="10">
    <source>
        <dbReference type="RuleBase" id="RU361115"/>
    </source>
</evidence>
<gene>
    <name evidence="12 13 14" type="primary">LOC107071080</name>
</gene>
<evidence type="ECO:0000256" key="3">
    <source>
        <dbReference type="ARBA" id="ARBA00022679"/>
    </source>
</evidence>
<sequence>MSAIMEWYKDFMYNKNDPRTKDWFLITGPGPIITIVATYIYFSLYAGPRYMRDKKPYNLKNTLIVYNLSQIFISIYIFNESLMAGWAGHYNFYCQPIDYSDNPLAMRMARGVYTYFICKLIELLDTIFFVLRKKDKQISFLHVYHHAIMPVASWIAVRWLPGGHATFIGVINSFIHIIMYSYYLLSTLGPQIQPYLWWKKYLTSLQLIQFVLVGIHGSFILFNDCNFPKFPMILLIINAFVFIYLFGSFYVETYRKKSVKVENKNELNNTETIHNKSD</sequence>
<evidence type="ECO:0000313" key="13">
    <source>
        <dbReference type="RefSeq" id="XP_015185262.1"/>
    </source>
</evidence>
<comment type="subcellular location">
    <subcellularLocation>
        <location evidence="1">Membrane</location>
        <topology evidence="1">Multi-pass membrane protein</topology>
    </subcellularLocation>
</comment>
<evidence type="ECO:0000256" key="2">
    <source>
        <dbReference type="ARBA" id="ARBA00022516"/>
    </source>
</evidence>
<feature type="transmembrane region" description="Helical" evidence="10">
    <location>
        <begin position="143"/>
        <end position="161"/>
    </location>
</feature>
<keyword evidence="2 10" id="KW-0444">Lipid biosynthesis</keyword>
<dbReference type="Pfam" id="PF01151">
    <property type="entry name" value="ELO"/>
    <property type="match status" value="1"/>
</dbReference>
<keyword evidence="7 10" id="KW-0443">Lipid metabolism</keyword>
<evidence type="ECO:0000313" key="12">
    <source>
        <dbReference type="RefSeq" id="XP_015185261.1"/>
    </source>
</evidence>
<evidence type="ECO:0000256" key="5">
    <source>
        <dbReference type="ARBA" id="ARBA00022832"/>
    </source>
</evidence>
<dbReference type="InterPro" id="IPR030457">
    <property type="entry name" value="ELO_CS"/>
</dbReference>
<dbReference type="EC" id="2.3.1.199" evidence="10"/>
<feature type="transmembrane region" description="Helical" evidence="10">
    <location>
        <begin position="63"/>
        <end position="79"/>
    </location>
</feature>
<evidence type="ECO:0000256" key="6">
    <source>
        <dbReference type="ARBA" id="ARBA00022989"/>
    </source>
</evidence>
<dbReference type="Proteomes" id="UP000694924">
    <property type="component" value="Unplaced"/>
</dbReference>
<evidence type="ECO:0000256" key="8">
    <source>
        <dbReference type="ARBA" id="ARBA00023136"/>
    </source>
</evidence>
<dbReference type="PANTHER" id="PTHR11157:SF28">
    <property type="entry name" value="ELONGATION OF VERY LONG CHAIN FATTY ACIDS PROTEIN"/>
    <property type="match status" value="1"/>
</dbReference>
<keyword evidence="11" id="KW-1185">Reference proteome</keyword>
<name>A0ABM1IYH6_POLDO</name>
<keyword evidence="3 10" id="KW-0808">Transferase</keyword>
<evidence type="ECO:0000313" key="11">
    <source>
        <dbReference type="Proteomes" id="UP000694924"/>
    </source>
</evidence>
<evidence type="ECO:0000256" key="4">
    <source>
        <dbReference type="ARBA" id="ARBA00022692"/>
    </source>
</evidence>